<dbReference type="InterPro" id="IPR001611">
    <property type="entry name" value="Leu-rich_rpt"/>
</dbReference>
<dbReference type="Proteomes" id="UP000014074">
    <property type="component" value="Unassembled WGS sequence"/>
</dbReference>
<dbReference type="GeneID" id="19327923"/>
<proteinExistence type="predicted"/>
<protein>
    <submittedName>
        <fullName evidence="5">Putative tubulin-specific chaperone e protein</fullName>
    </submittedName>
</protein>
<reference evidence="6" key="1">
    <citation type="journal article" date="2013" name="Genome Announc.">
        <title>Draft genome sequence of the ascomycete Phaeoacremonium aleophilum strain UCR-PA7, a causal agent of the esca disease complex in grapevines.</title>
        <authorList>
            <person name="Blanco-Ulate B."/>
            <person name="Rolshausen P."/>
            <person name="Cantu D."/>
        </authorList>
    </citation>
    <scope>NUCLEOTIDE SEQUENCE [LARGE SCALE GENOMIC DNA]</scope>
    <source>
        <strain evidence="6">UCR-PA7</strain>
    </source>
</reference>
<evidence type="ECO:0000259" key="4">
    <source>
        <dbReference type="PROSITE" id="PS50245"/>
    </source>
</evidence>
<organism evidence="5 6">
    <name type="scientific">Phaeoacremonium minimum (strain UCR-PA7)</name>
    <name type="common">Esca disease fungus</name>
    <name type="synonym">Togninia minima</name>
    <dbReference type="NCBI Taxonomy" id="1286976"/>
    <lineage>
        <taxon>Eukaryota</taxon>
        <taxon>Fungi</taxon>
        <taxon>Dikarya</taxon>
        <taxon>Ascomycota</taxon>
        <taxon>Pezizomycotina</taxon>
        <taxon>Sordariomycetes</taxon>
        <taxon>Sordariomycetidae</taxon>
        <taxon>Togniniales</taxon>
        <taxon>Togniniaceae</taxon>
        <taxon>Phaeoacremonium</taxon>
    </lineage>
</organism>
<evidence type="ECO:0000313" key="6">
    <source>
        <dbReference type="Proteomes" id="UP000014074"/>
    </source>
</evidence>
<dbReference type="SUPFAM" id="SSF52058">
    <property type="entry name" value="L domain-like"/>
    <property type="match status" value="1"/>
</dbReference>
<dbReference type="PROSITE" id="PS00845">
    <property type="entry name" value="CAP_GLY_1"/>
    <property type="match status" value="1"/>
</dbReference>
<dbReference type="PROSITE" id="PS50245">
    <property type="entry name" value="CAP_GLY_2"/>
    <property type="match status" value="1"/>
</dbReference>
<evidence type="ECO:0000256" key="3">
    <source>
        <dbReference type="SAM" id="MobiDB-lite"/>
    </source>
</evidence>
<sequence length="602" mass="66855">MASDSQIGQRLSYDGALCTVRYVGQVAGTNGVWLGVEWDDPSRGKHDGSHKDVRYFSCKSKSQTVASFVRPSRPAEKPRTFLEALHQKYSSEVTKDQKIISSGPAIVISGKVAEEVGFDKIRRQQAQLHELKVVILDGMRVSTATAANGQEKPIKDICPKVVELDLSRNLFLKFATVVEICAQLGSLRSLRANGNRFQHVLEDEELQRSEAVFRGIKELALDETLLTWEEICHIAAQFSALTTLLLSTNQLSFLPAMPSSSLTSTLTSLNLEYNDFTSLSDLASLTAIKSLRNLHLKGNNISSITTDATAPPPVFSNNLHYLDLSYNQVSTWSFIDALPLTFPGLASLRFAHNPIYDNPAFESDSTVPSSTGAKATITEEAYMITVARLASLKSLNFSTITATDRTNAEMFYLSRIGRQLSSVPQSPEAEAKVIAQHRRYAELCELFGEPVVVRQREINPAFLEARLIDVKFRFHNGPDHDGGNAANAVEKRAQIPKSYDIYAVKGIAGRLFGYTPLKLRLIWETGEWDPVAGFDDEADDSSDDEEMEVEKEREGDGQSNTGYQTDKRAGKWVKREVELRDSPRQFGFCVDGLDVTIRVETR</sequence>
<dbReference type="PANTHER" id="PTHR45617">
    <property type="entry name" value="LEUCINE RICH REPEAT FAMILY PROTEIN"/>
    <property type="match status" value="1"/>
</dbReference>
<evidence type="ECO:0000256" key="1">
    <source>
        <dbReference type="ARBA" id="ARBA00022614"/>
    </source>
</evidence>
<dbReference type="Gene3D" id="3.80.10.10">
    <property type="entry name" value="Ribonuclease Inhibitor"/>
    <property type="match status" value="2"/>
</dbReference>
<name>R8BD59_PHAM7</name>
<dbReference type="EMBL" id="KB933272">
    <property type="protein sequence ID" value="EON97238.1"/>
    <property type="molecule type" value="Genomic_DNA"/>
</dbReference>
<dbReference type="PROSITE" id="PS51450">
    <property type="entry name" value="LRR"/>
    <property type="match status" value="3"/>
</dbReference>
<feature type="domain" description="CAP-Gly" evidence="4">
    <location>
        <begin position="24"/>
        <end position="70"/>
    </location>
</feature>
<feature type="region of interest" description="Disordered" evidence="3">
    <location>
        <begin position="532"/>
        <end position="570"/>
    </location>
</feature>
<dbReference type="PANTHER" id="PTHR45617:SF181">
    <property type="entry name" value="LP04042P"/>
    <property type="match status" value="1"/>
</dbReference>
<feature type="compositionally biased region" description="Acidic residues" evidence="3">
    <location>
        <begin position="534"/>
        <end position="549"/>
    </location>
</feature>
<dbReference type="KEGG" id="tmn:UCRPA7_7188"/>
<keyword evidence="1" id="KW-0433">Leucine-rich repeat</keyword>
<dbReference type="InterPro" id="IPR036859">
    <property type="entry name" value="CAP-Gly_dom_sf"/>
</dbReference>
<evidence type="ECO:0000256" key="2">
    <source>
        <dbReference type="ARBA" id="ARBA00022737"/>
    </source>
</evidence>
<dbReference type="Pfam" id="PF01302">
    <property type="entry name" value="CAP_GLY"/>
    <property type="match status" value="1"/>
</dbReference>
<dbReference type="InterPro" id="IPR000938">
    <property type="entry name" value="CAP-Gly_domain"/>
</dbReference>
<dbReference type="Gene3D" id="2.30.30.190">
    <property type="entry name" value="CAP Gly-rich-like domain"/>
    <property type="match status" value="1"/>
</dbReference>
<evidence type="ECO:0000313" key="5">
    <source>
        <dbReference type="EMBL" id="EON97238.1"/>
    </source>
</evidence>
<dbReference type="HOGENOM" id="CLU_017716_3_1_1"/>
<accession>R8BD59</accession>
<dbReference type="eggNOG" id="KOG3207">
    <property type="taxonomic scope" value="Eukaryota"/>
</dbReference>
<dbReference type="SUPFAM" id="SSF74924">
    <property type="entry name" value="Cap-Gly domain"/>
    <property type="match status" value="1"/>
</dbReference>
<dbReference type="OrthoDB" id="5273213at2759"/>
<gene>
    <name evidence="5" type="ORF">UCRPA7_7188</name>
</gene>
<keyword evidence="6" id="KW-1185">Reference proteome</keyword>
<dbReference type="SMART" id="SM01052">
    <property type="entry name" value="CAP_GLY"/>
    <property type="match status" value="1"/>
</dbReference>
<dbReference type="RefSeq" id="XP_007917913.1">
    <property type="nucleotide sequence ID" value="XM_007919722.1"/>
</dbReference>
<keyword evidence="2" id="KW-0677">Repeat</keyword>
<dbReference type="AlphaFoldDB" id="R8BD59"/>
<dbReference type="InterPro" id="IPR032675">
    <property type="entry name" value="LRR_dom_sf"/>
</dbReference>